<accession>A0A5B8NRT5</accession>
<organism evidence="3 4">
    <name type="scientific">Euhalothece natronophila Z-M001</name>
    <dbReference type="NCBI Taxonomy" id="522448"/>
    <lineage>
        <taxon>Bacteria</taxon>
        <taxon>Bacillati</taxon>
        <taxon>Cyanobacteriota</taxon>
        <taxon>Cyanophyceae</taxon>
        <taxon>Oscillatoriophycideae</taxon>
        <taxon>Chroococcales</taxon>
        <taxon>Halothecacae</taxon>
        <taxon>Halothece cluster</taxon>
        <taxon>Euhalothece</taxon>
    </lineage>
</organism>
<dbReference type="EMBL" id="CP042326">
    <property type="protein sequence ID" value="QDZ41211.1"/>
    <property type="molecule type" value="Genomic_DNA"/>
</dbReference>
<dbReference type="InterPro" id="IPR021437">
    <property type="entry name" value="DUF3086"/>
</dbReference>
<name>A0A5B8NRT5_9CHRO</name>
<dbReference type="KEGG" id="enn:FRE64_15425"/>
<dbReference type="AlphaFoldDB" id="A0A5B8NRT5"/>
<keyword evidence="1" id="KW-0175">Coiled coil</keyword>
<reference evidence="3" key="1">
    <citation type="submission" date="2019-08" db="EMBL/GenBank/DDBJ databases">
        <title>Carotenoids and Carotenoid Binding Proteins in the Halophilic Cyanobacterium Euhalothece sp. ZM00.</title>
        <authorList>
            <person name="Cho S.M."/>
            <person name="Song J.Y."/>
            <person name="Park Y.-I."/>
        </authorList>
    </citation>
    <scope>NUCLEOTIDE SEQUENCE [LARGE SCALE GENOMIC DNA]</scope>
    <source>
        <strain evidence="3">Z-M001</strain>
    </source>
</reference>
<evidence type="ECO:0000256" key="2">
    <source>
        <dbReference type="SAM" id="MobiDB-lite"/>
    </source>
</evidence>
<keyword evidence="4" id="KW-1185">Reference proteome</keyword>
<evidence type="ECO:0000256" key="1">
    <source>
        <dbReference type="SAM" id="Coils"/>
    </source>
</evidence>
<sequence>MPEDSKFQVSIDQSKRIIHELALLKEEEQGSKKEIKTELEQLKAQKAQLEEEIQALEAEKQERLNRETAEIKDVIAQMVQQGSQDLQDKRQELQQAVEQLERRRDRAQEEMRTTFAGVSQELAVRLQGFKDYLVGSLQDLAVAAEQLDLPSLEATPTESNPPPAETPPEKQAISPQFTQQEWQEEANQIRTLLDQYRTFPDYYGPPWQLRRTFEPIHADRARDWFFSLAGRGAIPTMGSRLQNILVASSIISVLRELYIEQLRVLVLADSPEKLGEWRRGLQDCLGISRSDFGPTRGVILFESPESLVQRADRIIENEDLPLIIIDQSENEVDLSLLQFPLWLAFAKDFQETDNYTF</sequence>
<gene>
    <name evidence="3" type="ORF">FRE64_15425</name>
</gene>
<dbReference type="Proteomes" id="UP000318453">
    <property type="component" value="Chromosome"/>
</dbReference>
<dbReference type="Pfam" id="PF11285">
    <property type="entry name" value="DUF3086"/>
    <property type="match status" value="1"/>
</dbReference>
<feature type="region of interest" description="Disordered" evidence="2">
    <location>
        <begin position="151"/>
        <end position="170"/>
    </location>
</feature>
<evidence type="ECO:0000313" key="4">
    <source>
        <dbReference type="Proteomes" id="UP000318453"/>
    </source>
</evidence>
<dbReference type="OrthoDB" id="569160at2"/>
<evidence type="ECO:0000313" key="3">
    <source>
        <dbReference type="EMBL" id="QDZ41211.1"/>
    </source>
</evidence>
<proteinExistence type="predicted"/>
<protein>
    <submittedName>
        <fullName evidence="3">DUF3086 domain-containing protein</fullName>
    </submittedName>
</protein>
<feature type="coiled-coil region" evidence="1">
    <location>
        <begin position="25"/>
        <end position="117"/>
    </location>
</feature>
<dbReference type="RefSeq" id="WP_146297045.1">
    <property type="nucleotide sequence ID" value="NZ_CP042326.1"/>
</dbReference>